<proteinExistence type="predicted"/>
<sequence>MTGVLEVNSLTTGKVFEDLGFTREESAHLALKVFLGEQVRIFIRRNRLSQARAAARLGVQQPKISKILNENLDGMSIEYLVKLVARTGGTLEYSFTPPKKNRRRKDNSQTSAT</sequence>
<evidence type="ECO:0000313" key="3">
    <source>
        <dbReference type="EMBL" id="KAA9130531.1"/>
    </source>
</evidence>
<name>A0A5N0T6V9_9GAMM</name>
<dbReference type="Proteomes" id="UP000325372">
    <property type="component" value="Unassembled WGS sequence"/>
</dbReference>
<dbReference type="Gene3D" id="1.10.260.40">
    <property type="entry name" value="lambda repressor-like DNA-binding domains"/>
    <property type="match status" value="1"/>
</dbReference>
<evidence type="ECO:0000256" key="1">
    <source>
        <dbReference type="SAM" id="MobiDB-lite"/>
    </source>
</evidence>
<dbReference type="InterPro" id="IPR010982">
    <property type="entry name" value="Lambda_DNA-bd_dom_sf"/>
</dbReference>
<dbReference type="CDD" id="cd00093">
    <property type="entry name" value="HTH_XRE"/>
    <property type="match status" value="1"/>
</dbReference>
<dbReference type="EMBL" id="VYXP01000007">
    <property type="protein sequence ID" value="KAA9130531.1"/>
    <property type="molecule type" value="Genomic_DNA"/>
</dbReference>
<dbReference type="InterPro" id="IPR001387">
    <property type="entry name" value="Cro/C1-type_HTH"/>
</dbReference>
<dbReference type="PROSITE" id="PS50943">
    <property type="entry name" value="HTH_CROC1"/>
    <property type="match status" value="1"/>
</dbReference>
<keyword evidence="4" id="KW-1185">Reference proteome</keyword>
<accession>A0A5N0T6V9</accession>
<dbReference type="SUPFAM" id="SSF47413">
    <property type="entry name" value="lambda repressor-like DNA-binding domains"/>
    <property type="match status" value="1"/>
</dbReference>
<feature type="domain" description="HTH cro/C1-type" evidence="2">
    <location>
        <begin position="39"/>
        <end position="94"/>
    </location>
</feature>
<dbReference type="Pfam" id="PF13744">
    <property type="entry name" value="HTH_37"/>
    <property type="match status" value="1"/>
</dbReference>
<protein>
    <submittedName>
        <fullName evidence="3">XRE family transcriptional regulator</fullName>
    </submittedName>
</protein>
<dbReference type="AlphaFoldDB" id="A0A5N0T6V9"/>
<evidence type="ECO:0000259" key="2">
    <source>
        <dbReference type="PROSITE" id="PS50943"/>
    </source>
</evidence>
<comment type="caution">
    <text evidence="3">The sequence shown here is derived from an EMBL/GenBank/DDBJ whole genome shotgun (WGS) entry which is preliminary data.</text>
</comment>
<dbReference type="RefSeq" id="WP_150864835.1">
    <property type="nucleotide sequence ID" value="NZ_VYXP01000007.1"/>
</dbReference>
<reference evidence="3 4" key="1">
    <citation type="submission" date="2019-09" db="EMBL/GenBank/DDBJ databases">
        <title>Wenzhouxiangella sp. Genome sequencing and assembly.</title>
        <authorList>
            <person name="Zhang R."/>
        </authorList>
    </citation>
    <scope>NUCLEOTIDE SEQUENCE [LARGE SCALE GENOMIC DNA]</scope>
    <source>
        <strain evidence="3 4">W260</strain>
    </source>
</reference>
<dbReference type="GO" id="GO:0003677">
    <property type="term" value="F:DNA binding"/>
    <property type="evidence" value="ECO:0007669"/>
    <property type="project" value="InterPro"/>
</dbReference>
<organism evidence="3 4">
    <name type="scientific">Marinihelvus fidelis</name>
    <dbReference type="NCBI Taxonomy" id="2613842"/>
    <lineage>
        <taxon>Bacteria</taxon>
        <taxon>Pseudomonadati</taxon>
        <taxon>Pseudomonadota</taxon>
        <taxon>Gammaproteobacteria</taxon>
        <taxon>Chromatiales</taxon>
        <taxon>Wenzhouxiangellaceae</taxon>
        <taxon>Marinihelvus</taxon>
    </lineage>
</organism>
<evidence type="ECO:0000313" key="4">
    <source>
        <dbReference type="Proteomes" id="UP000325372"/>
    </source>
</evidence>
<dbReference type="InterPro" id="IPR039554">
    <property type="entry name" value="HigA2-like_HTH"/>
</dbReference>
<gene>
    <name evidence="3" type="ORF">F3N42_12635</name>
</gene>
<feature type="region of interest" description="Disordered" evidence="1">
    <location>
        <begin position="91"/>
        <end position="113"/>
    </location>
</feature>